<dbReference type="OrthoDB" id="97095at2759"/>
<keyword evidence="3" id="KW-1185">Reference proteome</keyword>
<reference evidence="2" key="1">
    <citation type="submission" date="2021-02" db="EMBL/GenBank/DDBJ databases">
        <authorList>
            <person name="Palmer J.M."/>
        </authorList>
    </citation>
    <scope>NUCLEOTIDE SEQUENCE</scope>
    <source>
        <strain evidence="2">SCRP734</strain>
    </source>
</reference>
<proteinExistence type="predicted"/>
<evidence type="ECO:0000313" key="2">
    <source>
        <dbReference type="EMBL" id="KAG7379588.1"/>
    </source>
</evidence>
<organism evidence="2 3">
    <name type="scientific">Phytophthora pseudosyringae</name>
    <dbReference type="NCBI Taxonomy" id="221518"/>
    <lineage>
        <taxon>Eukaryota</taxon>
        <taxon>Sar</taxon>
        <taxon>Stramenopiles</taxon>
        <taxon>Oomycota</taxon>
        <taxon>Peronosporomycetes</taxon>
        <taxon>Peronosporales</taxon>
        <taxon>Peronosporaceae</taxon>
        <taxon>Phytophthora</taxon>
    </lineage>
</organism>
<dbReference type="Proteomes" id="UP000694044">
    <property type="component" value="Unassembled WGS sequence"/>
</dbReference>
<evidence type="ECO:0000313" key="3">
    <source>
        <dbReference type="Proteomes" id="UP000694044"/>
    </source>
</evidence>
<comment type="caution">
    <text evidence="2">The sequence shown here is derived from an EMBL/GenBank/DDBJ whole genome shotgun (WGS) entry which is preliminary data.</text>
</comment>
<accession>A0A8T1VHG1</accession>
<dbReference type="EMBL" id="JAGDFM010000340">
    <property type="protein sequence ID" value="KAG7379588.1"/>
    <property type="molecule type" value="Genomic_DNA"/>
</dbReference>
<dbReference type="AlphaFoldDB" id="A0A8T1VHG1"/>
<gene>
    <name evidence="2" type="ORF">PHYPSEUDO_008433</name>
</gene>
<protein>
    <submittedName>
        <fullName evidence="2">Uncharacterized protein</fullName>
    </submittedName>
</protein>
<evidence type="ECO:0000256" key="1">
    <source>
        <dbReference type="SAM" id="MobiDB-lite"/>
    </source>
</evidence>
<feature type="region of interest" description="Disordered" evidence="1">
    <location>
        <begin position="317"/>
        <end position="354"/>
    </location>
</feature>
<sequence>MARFGFAASKSKRQQQALPREIRMFVEHPPPQIHVEFPKLRGWLEGIDPTFAQKVLHRAYLDANASPWVMAQSMRGGAFSEHMGPADMVKRWHGTGALAFLKSKRGSLAYGDIIDGRTVQNDVVPAYNAHIRSNFANNPNRAEVYFFGTTHVAIGFNDLSSLLTAKIQDKASNSAGLLRFVGFEMSEFAVAKSKVVAQMLGSHDTSISSVMEVWLSSTWSETTLADFRKNLKVVSASVKGQNEDPKVVSYLKHWGSTETISAAKARSEFFVNLERYNEKALIAPTCFRREIDRLDLIQYMLTGEVRASANVSNLLEKEKTAASASTTRSTSGGPKTELKKQGRKKRKSKQGTTANATSLVGSVTMWNVPSGAPPLEEDVAFNTVDFMTLVEDYAERQNKQMQSVDRLSVADLFVIHIMQNLQRLRELMLANKLTIEVMYGVAKAVRSAAANDSENQELLARIAMLRPYTISWSNVLDYFLPEDFHDLARRCSMYGDCVHYGYSMNWPTQVYGASIIDYDPKQCKQLIDTTLDTALGFPTSSGQSTMELFKMIGLDKLVILPFRDHPLNSPDMFSRTSSSGNVDWANEWRAADGAMDLAMPSPLYRTSLTLYMSWCYDPELHLQGANNPLDLGAATDKDTMADFMKQLSVEKKQQFWKDTGVGNK</sequence>
<feature type="compositionally biased region" description="Low complexity" evidence="1">
    <location>
        <begin position="321"/>
        <end position="331"/>
    </location>
</feature>
<name>A0A8T1VHG1_9STRA</name>